<evidence type="ECO:0000313" key="10">
    <source>
        <dbReference type="EMBL" id="CCJ30789.1"/>
    </source>
</evidence>
<comment type="similarity">
    <text evidence="2">Belongs to the PRP18 family.</text>
</comment>
<dbReference type="GO" id="GO:0071021">
    <property type="term" value="C:U2-type post-spliceosomal complex"/>
    <property type="evidence" value="ECO:0007669"/>
    <property type="project" value="TreeGrafter"/>
</dbReference>
<dbReference type="InterPro" id="IPR036285">
    <property type="entry name" value="PRP4-like_sf"/>
</dbReference>
<evidence type="ECO:0000256" key="6">
    <source>
        <dbReference type="ARBA" id="ARBA00023187"/>
    </source>
</evidence>
<comment type="caution">
    <text evidence="10">The sequence shown here is derived from an EMBL/GenBank/DDBJ whole genome shotgun (WGS) entry which is preliminary data.</text>
</comment>
<evidence type="ECO:0000256" key="5">
    <source>
        <dbReference type="ARBA" id="ARBA00022728"/>
    </source>
</evidence>
<evidence type="ECO:0000256" key="7">
    <source>
        <dbReference type="ARBA" id="ARBA00023242"/>
    </source>
</evidence>
<dbReference type="PANTHER" id="PTHR13007">
    <property type="entry name" value="PRE-MRNA SPLICING FACTOR-RELATED"/>
    <property type="match status" value="1"/>
</dbReference>
<dbReference type="Pfam" id="PF08799">
    <property type="entry name" value="PRP4"/>
    <property type="match status" value="1"/>
</dbReference>
<dbReference type="GO" id="GO:0005682">
    <property type="term" value="C:U5 snRNP"/>
    <property type="evidence" value="ECO:0007669"/>
    <property type="project" value="TreeGrafter"/>
</dbReference>
<organism evidence="11">
    <name type="scientific">Pneumocystis jirovecii</name>
    <name type="common">Human pneumocystis pneumonia agent</name>
    <dbReference type="NCBI Taxonomy" id="42068"/>
    <lineage>
        <taxon>Eukaryota</taxon>
        <taxon>Fungi</taxon>
        <taxon>Dikarya</taxon>
        <taxon>Ascomycota</taxon>
        <taxon>Taphrinomycotina</taxon>
        <taxon>Pneumocystomycetes</taxon>
        <taxon>Pneumocystaceae</taxon>
        <taxon>Pneumocystis</taxon>
    </lineage>
</organism>
<dbReference type="SUPFAM" id="SSF47938">
    <property type="entry name" value="Functional domain of the splicing factor Prp18"/>
    <property type="match status" value="1"/>
</dbReference>
<accession>L0PFD7</accession>
<keyword evidence="7" id="KW-0539">Nucleus</keyword>
<evidence type="ECO:0000313" key="11">
    <source>
        <dbReference type="Proteomes" id="UP000010422"/>
    </source>
</evidence>
<dbReference type="InterPro" id="IPR004098">
    <property type="entry name" value="Prp18"/>
</dbReference>
<keyword evidence="4" id="KW-0507">mRNA processing</keyword>
<dbReference type="GO" id="GO:0000350">
    <property type="term" value="P:generation of catalytic spliceosome for second transesterification step"/>
    <property type="evidence" value="ECO:0007669"/>
    <property type="project" value="TreeGrafter"/>
</dbReference>
<dbReference type="EMBL" id="CAKM01000265">
    <property type="protein sequence ID" value="CCJ30789.1"/>
    <property type="molecule type" value="Genomic_DNA"/>
</dbReference>
<gene>
    <name evidence="10" type="ORF">PNEJI1_001867</name>
</gene>
<dbReference type="SUPFAM" id="SSF158230">
    <property type="entry name" value="PRP4-like"/>
    <property type="match status" value="1"/>
</dbReference>
<dbReference type="SMART" id="SM00500">
    <property type="entry name" value="SFM"/>
    <property type="match status" value="1"/>
</dbReference>
<comment type="subcellular location">
    <subcellularLocation>
        <location evidence="1">Nucleus</location>
    </subcellularLocation>
</comment>
<sequence>MDFLTAEISKKRKENELVASKSSQKYFKRGDLEKEREKAYYEEKKKIDDEKEERLRKKRELLEEEENKRNLFKERYQKLRFRNQNGNFLEEISEEELIKKLRDKNQPICLFGESFDDRKKRLSTLELIEEQRKKQENKSPENLQFEEKNVQQSKNEIEELKKEYISNPNALDINLNEFKTNPDNVYIKILVYFETLIELWKKTLDERPNDIKESKQGKSILENQQKSQKDLQVFFNLLRKKTMKNDILEGVSKITYYCQRRQYVKANDAYLQLSIGNAAWPIGVTMVGIHERSAREKLHKGQTGHVLNDEATRKWLQAIKRLLTFIQSVKPPDDQYIRLIISVNKY</sequence>
<keyword evidence="8" id="KW-0175">Coiled coil</keyword>
<evidence type="ECO:0000259" key="9">
    <source>
        <dbReference type="SMART" id="SM00500"/>
    </source>
</evidence>
<dbReference type="Pfam" id="PF02840">
    <property type="entry name" value="Prp18"/>
    <property type="match status" value="1"/>
</dbReference>
<dbReference type="Proteomes" id="UP000010422">
    <property type="component" value="Unassembled WGS sequence"/>
</dbReference>
<feature type="domain" description="Pre-mRNA processing factor 4 (PRP4)-like" evidence="9">
    <location>
        <begin position="92"/>
        <end position="142"/>
    </location>
</feature>
<name>L0PFD7_PNEJI</name>
<dbReference type="GO" id="GO:0046540">
    <property type="term" value="C:U4/U6 x U5 tri-snRNP complex"/>
    <property type="evidence" value="ECO:0007669"/>
    <property type="project" value="TreeGrafter"/>
</dbReference>
<dbReference type="InterPro" id="IPR039979">
    <property type="entry name" value="PRPF18"/>
</dbReference>
<dbReference type="AlphaFoldDB" id="L0PFD7"/>
<proteinExistence type="inferred from homology"/>
<evidence type="ECO:0000256" key="8">
    <source>
        <dbReference type="SAM" id="Coils"/>
    </source>
</evidence>
<feature type="coiled-coil region" evidence="8">
    <location>
        <begin position="44"/>
        <end position="82"/>
    </location>
</feature>
<reference evidence="10 11" key="1">
    <citation type="journal article" date="2012" name="MBio">
        <title>De novo assembly of the Pneumocystis jirovecii genome from a single bronchoalveolar lavage fluid specimen from a patient.</title>
        <authorList>
            <person name="Cisse O.H."/>
            <person name="Pagni M."/>
            <person name="Hauser P.M."/>
        </authorList>
    </citation>
    <scope>NUCLEOTIDE SEQUENCE [LARGE SCALE GENOMIC DNA]</scope>
    <source>
        <strain evidence="10 11">SE8</strain>
    </source>
</reference>
<protein>
    <recommendedName>
        <fullName evidence="3">Pre-mRNA-splicing factor 18</fullName>
    </recommendedName>
</protein>
<dbReference type="STRING" id="1209962.L0PFD7"/>
<evidence type="ECO:0000256" key="2">
    <source>
        <dbReference type="ARBA" id="ARBA00008137"/>
    </source>
</evidence>
<evidence type="ECO:0000256" key="1">
    <source>
        <dbReference type="ARBA" id="ARBA00004123"/>
    </source>
</evidence>
<dbReference type="Gene3D" id="4.10.280.110">
    <property type="entry name" value="Pre-mRNA processing factor 4 domain"/>
    <property type="match status" value="1"/>
</dbReference>
<keyword evidence="5" id="KW-0747">Spliceosome</keyword>
<evidence type="ECO:0000256" key="3">
    <source>
        <dbReference type="ARBA" id="ARBA00018242"/>
    </source>
</evidence>
<dbReference type="InterPro" id="IPR014906">
    <property type="entry name" value="PRP4-like"/>
</dbReference>
<keyword evidence="6" id="KW-0508">mRNA splicing</keyword>
<dbReference type="FunCoup" id="L0PFD7">
    <property type="interactions" value="369"/>
</dbReference>
<dbReference type="InParanoid" id="L0PFD7"/>
<evidence type="ECO:0000256" key="4">
    <source>
        <dbReference type="ARBA" id="ARBA00022664"/>
    </source>
</evidence>
<dbReference type="PANTHER" id="PTHR13007:SF19">
    <property type="entry name" value="PRE-MRNA-SPLICING FACTOR 18"/>
    <property type="match status" value="1"/>
</dbReference>
<dbReference type="VEuPathDB" id="FungiDB:PNEJI1_001867"/>
<dbReference type="Gene3D" id="1.20.940.10">
    <property type="entry name" value="Functional domain of the splicing factor Prp18"/>
    <property type="match status" value="1"/>
</dbReference>